<gene>
    <name evidence="1" type="ORF">EV147_4024</name>
</gene>
<accession>A0A4Q7RS05</accession>
<organism evidence="1 2">
    <name type="scientific">Cupriavidus agavae</name>
    <dbReference type="NCBI Taxonomy" id="1001822"/>
    <lineage>
        <taxon>Bacteria</taxon>
        <taxon>Pseudomonadati</taxon>
        <taxon>Pseudomonadota</taxon>
        <taxon>Betaproteobacteria</taxon>
        <taxon>Burkholderiales</taxon>
        <taxon>Burkholderiaceae</taxon>
        <taxon>Cupriavidus</taxon>
    </lineage>
</organism>
<dbReference type="AlphaFoldDB" id="A0A4Q7RS05"/>
<evidence type="ECO:0000313" key="1">
    <source>
        <dbReference type="EMBL" id="RZT35558.1"/>
    </source>
</evidence>
<comment type="caution">
    <text evidence="1">The sequence shown here is derived from an EMBL/GenBank/DDBJ whole genome shotgun (WGS) entry which is preliminary data.</text>
</comment>
<proteinExistence type="predicted"/>
<protein>
    <recommendedName>
        <fullName evidence="3">Entry exclusion protein TrbK</fullName>
    </recommendedName>
</protein>
<evidence type="ECO:0000313" key="2">
    <source>
        <dbReference type="Proteomes" id="UP000291078"/>
    </source>
</evidence>
<dbReference type="RefSeq" id="WP_130392951.1">
    <property type="nucleotide sequence ID" value="NZ_SGXM01000006.1"/>
</dbReference>
<reference evidence="1 2" key="1">
    <citation type="journal article" date="2015" name="Stand. Genomic Sci.">
        <title>Genomic Encyclopedia of Bacterial and Archaeal Type Strains, Phase III: the genomes of soil and plant-associated and newly described type strains.</title>
        <authorList>
            <person name="Whitman W.B."/>
            <person name="Woyke T."/>
            <person name="Klenk H.P."/>
            <person name="Zhou Y."/>
            <person name="Lilburn T.G."/>
            <person name="Beck B.J."/>
            <person name="De Vos P."/>
            <person name="Vandamme P."/>
            <person name="Eisen J.A."/>
            <person name="Garrity G."/>
            <person name="Hugenholtz P."/>
            <person name="Kyrpides N.C."/>
        </authorList>
    </citation>
    <scope>NUCLEOTIDE SEQUENCE [LARGE SCALE GENOMIC DNA]</scope>
    <source>
        <strain evidence="1 2">ASC-9842</strain>
    </source>
</reference>
<dbReference type="Proteomes" id="UP000291078">
    <property type="component" value="Unassembled WGS sequence"/>
</dbReference>
<dbReference type="EMBL" id="SGXM01000006">
    <property type="protein sequence ID" value="RZT35558.1"/>
    <property type="molecule type" value="Genomic_DNA"/>
</dbReference>
<name>A0A4Q7RS05_9BURK</name>
<evidence type="ECO:0008006" key="3">
    <source>
        <dbReference type="Google" id="ProtNLM"/>
    </source>
</evidence>
<keyword evidence="2" id="KW-1185">Reference proteome</keyword>
<sequence length="80" mass="9097">MQTWTKLFTQTLIAIALIVVTAVVSRVIYVNANPPAMTDLQEESDVRREVVDCRMERRPAEHPARQTREDAIWIAGCLDS</sequence>